<dbReference type="Proteomes" id="UP000887540">
    <property type="component" value="Unplaced"/>
</dbReference>
<reference evidence="2" key="1">
    <citation type="submission" date="2022-11" db="UniProtKB">
        <authorList>
            <consortium name="WormBaseParasite"/>
        </authorList>
    </citation>
    <scope>IDENTIFICATION</scope>
</reference>
<protein>
    <submittedName>
        <fullName evidence="2">Uncharacterized protein</fullName>
    </submittedName>
</protein>
<name>A0A914DZ44_9BILA</name>
<dbReference type="AlphaFoldDB" id="A0A914DZ44"/>
<dbReference type="WBParaSite" id="ACRNAN_scaffold4583.g20715.t1">
    <property type="protein sequence ID" value="ACRNAN_scaffold4583.g20715.t1"/>
    <property type="gene ID" value="ACRNAN_scaffold4583.g20715"/>
</dbReference>
<organism evidence="1 2">
    <name type="scientific">Acrobeloides nanus</name>
    <dbReference type="NCBI Taxonomy" id="290746"/>
    <lineage>
        <taxon>Eukaryota</taxon>
        <taxon>Metazoa</taxon>
        <taxon>Ecdysozoa</taxon>
        <taxon>Nematoda</taxon>
        <taxon>Chromadorea</taxon>
        <taxon>Rhabditida</taxon>
        <taxon>Tylenchina</taxon>
        <taxon>Cephalobomorpha</taxon>
        <taxon>Cephaloboidea</taxon>
        <taxon>Cephalobidae</taxon>
        <taxon>Acrobeloides</taxon>
    </lineage>
</organism>
<proteinExistence type="predicted"/>
<accession>A0A914DZ44</accession>
<evidence type="ECO:0000313" key="2">
    <source>
        <dbReference type="WBParaSite" id="ACRNAN_scaffold4583.g20715.t1"/>
    </source>
</evidence>
<evidence type="ECO:0000313" key="1">
    <source>
        <dbReference type="Proteomes" id="UP000887540"/>
    </source>
</evidence>
<sequence>MSSINDNILPTTSKRYEEALEKHLKNVNYELDVQLKELILKDSIKTYEQGNLEIRDHWEGLIKKMNKSEPLENEKLGPQLSDTKLNPFQKEVTDLQLKQISQQALIEKKESLNNILHEKLKHLKEKQERKNLSDIKKLL</sequence>
<keyword evidence="1" id="KW-1185">Reference proteome</keyword>